<evidence type="ECO:0000313" key="3">
    <source>
        <dbReference type="Proteomes" id="UP001497457"/>
    </source>
</evidence>
<keyword evidence="3" id="KW-1185">Reference proteome</keyword>
<dbReference type="InterPro" id="IPR004158">
    <property type="entry name" value="DUF247_pln"/>
</dbReference>
<proteinExistence type="predicted"/>
<keyword evidence="1" id="KW-0812">Transmembrane</keyword>
<keyword evidence="1" id="KW-0472">Membrane</keyword>
<reference evidence="2" key="1">
    <citation type="submission" date="2024-10" db="EMBL/GenBank/DDBJ databases">
        <authorList>
            <person name="Ryan C."/>
        </authorList>
    </citation>
    <scope>NUCLEOTIDE SEQUENCE [LARGE SCALE GENOMIC DNA]</scope>
</reference>
<evidence type="ECO:0000313" key="2">
    <source>
        <dbReference type="EMBL" id="CAL5010724.1"/>
    </source>
</evidence>
<dbReference type="PANTHER" id="PTHR31549:SF244">
    <property type="entry name" value="OS08G0121500 PROTEIN"/>
    <property type="match status" value="1"/>
</dbReference>
<dbReference type="AlphaFoldDB" id="A0ABC9C061"/>
<dbReference type="PANTHER" id="PTHR31549">
    <property type="entry name" value="PROTEIN, PUTATIVE (DUF247)-RELATED-RELATED"/>
    <property type="match status" value="1"/>
</dbReference>
<feature type="transmembrane region" description="Helical" evidence="1">
    <location>
        <begin position="448"/>
        <end position="468"/>
    </location>
</feature>
<gene>
    <name evidence="2" type="ORF">URODEC1_LOCUS70125</name>
</gene>
<dbReference type="EMBL" id="OZ075138">
    <property type="protein sequence ID" value="CAL5010724.1"/>
    <property type="molecule type" value="Genomic_DNA"/>
</dbReference>
<protein>
    <submittedName>
        <fullName evidence="2">Uncharacterized protein</fullName>
    </submittedName>
</protein>
<organism evidence="2 3">
    <name type="scientific">Urochloa decumbens</name>
    <dbReference type="NCBI Taxonomy" id="240449"/>
    <lineage>
        <taxon>Eukaryota</taxon>
        <taxon>Viridiplantae</taxon>
        <taxon>Streptophyta</taxon>
        <taxon>Embryophyta</taxon>
        <taxon>Tracheophyta</taxon>
        <taxon>Spermatophyta</taxon>
        <taxon>Magnoliopsida</taxon>
        <taxon>Liliopsida</taxon>
        <taxon>Poales</taxon>
        <taxon>Poaceae</taxon>
        <taxon>PACMAD clade</taxon>
        <taxon>Panicoideae</taxon>
        <taxon>Panicodae</taxon>
        <taxon>Paniceae</taxon>
        <taxon>Melinidinae</taxon>
        <taxon>Urochloa</taxon>
    </lineage>
</organism>
<name>A0ABC9C061_9POAL</name>
<sequence length="473" mass="53362">MNDAATGATAQEIVIAMEDRMHKTRDRIESRVATMQSRIHRFPRGLRGIGDDGEDGHYIVPSVVAIGPYHHGLPHLQEMEDVKHAAAYHFCSDAGRSTMEVYERILSLAGDARHCYATDTDDEAVARLSDAELAAMLLLDGCFLLQYMINSDAPMFFAGPNLPSGEAILKDMMLLENQIPWLVLDALTEFLSVDVRHQFVDDIGDTFFPKERPGWMARMFQMTCRRIPAETQFHSQSTISYKPAHLLGLLRFSQSQLHSMPSQDRRYQGSSKAFHLMKNILRHGRKKKVSSKALRSTSAVELAQIGVKLTTSKATWLGDMTLRKNLFFGELSLSPLFLNDVTACWLVNMAALEASTAWDSDGFVVSSYLSVLAMLMDREEDVHHLRAKGLLRSIFSNARTMDFFKGLAQHLRLGGRQVILLDQIESYKRSRPLRIFLHRRIYGSYKTMTIASLFSIVGVLVGIFKTLLSKKQQ</sequence>
<dbReference type="Pfam" id="PF03140">
    <property type="entry name" value="DUF247"/>
    <property type="match status" value="1"/>
</dbReference>
<keyword evidence="1" id="KW-1133">Transmembrane helix</keyword>
<evidence type="ECO:0000256" key="1">
    <source>
        <dbReference type="SAM" id="Phobius"/>
    </source>
</evidence>
<accession>A0ABC9C061</accession>
<dbReference type="Proteomes" id="UP001497457">
    <property type="component" value="Chromosome 28b"/>
</dbReference>